<protein>
    <submittedName>
        <fullName evidence="2">DUF2784 domain-containing protein</fullName>
    </submittedName>
</protein>
<dbReference type="Pfam" id="PF10861">
    <property type="entry name" value="DUF2784"/>
    <property type="match status" value="1"/>
</dbReference>
<gene>
    <name evidence="2" type="ORF">U5822_01675</name>
</gene>
<dbReference type="RefSeq" id="WP_322853885.1">
    <property type="nucleotide sequence ID" value="NZ_JAYDCJ010000001.1"/>
</dbReference>
<keyword evidence="1" id="KW-0472">Membrane</keyword>
<feature type="transmembrane region" description="Helical" evidence="1">
    <location>
        <begin position="6"/>
        <end position="34"/>
    </location>
</feature>
<sequence>MGSGTGFLVLADALLVLHVLFVAFVVLGLVLIYLGHFLAWRWVRNFWFRVSHLVAIAIVVLQSWLGLICPLTTWEMALRERAGDASYEGSFIQHWLQAILYYSAPEWVFILSYTVFGGLVLFSWFLIRPR</sequence>
<evidence type="ECO:0000256" key="1">
    <source>
        <dbReference type="SAM" id="Phobius"/>
    </source>
</evidence>
<keyword evidence="1" id="KW-0812">Transmembrane</keyword>
<name>A0ABU5NU74_9GAMM</name>
<evidence type="ECO:0000313" key="2">
    <source>
        <dbReference type="EMBL" id="MEA1079359.1"/>
    </source>
</evidence>
<dbReference type="InterPro" id="IPR021218">
    <property type="entry name" value="DUF2784"/>
</dbReference>
<proteinExistence type="predicted"/>
<accession>A0ABU5NU74</accession>
<feature type="transmembrane region" description="Helical" evidence="1">
    <location>
        <begin position="46"/>
        <end position="65"/>
    </location>
</feature>
<keyword evidence="3" id="KW-1185">Reference proteome</keyword>
<organism evidence="2 3">
    <name type="scientific">Marinobacter qingdaonensis</name>
    <dbReference type="NCBI Taxonomy" id="3108486"/>
    <lineage>
        <taxon>Bacteria</taxon>
        <taxon>Pseudomonadati</taxon>
        <taxon>Pseudomonadota</taxon>
        <taxon>Gammaproteobacteria</taxon>
        <taxon>Pseudomonadales</taxon>
        <taxon>Marinobacteraceae</taxon>
        <taxon>Marinobacter</taxon>
    </lineage>
</organism>
<dbReference type="EMBL" id="JAYDCJ010000001">
    <property type="protein sequence ID" value="MEA1079359.1"/>
    <property type="molecule type" value="Genomic_DNA"/>
</dbReference>
<feature type="transmembrane region" description="Helical" evidence="1">
    <location>
        <begin position="107"/>
        <end position="127"/>
    </location>
</feature>
<reference evidence="2 3" key="1">
    <citation type="submission" date="2023-12" db="EMBL/GenBank/DDBJ databases">
        <title>Marinobacter qingdaonensis sp. nov., isolated from the intertidal sediment of Qingdao, PR China.</title>
        <authorList>
            <person name="Li Y."/>
        </authorList>
    </citation>
    <scope>NUCLEOTIDE SEQUENCE [LARGE SCALE GENOMIC DNA]</scope>
    <source>
        <strain evidence="2 3">ASW11-75</strain>
    </source>
</reference>
<evidence type="ECO:0000313" key="3">
    <source>
        <dbReference type="Proteomes" id="UP001305746"/>
    </source>
</evidence>
<comment type="caution">
    <text evidence="2">The sequence shown here is derived from an EMBL/GenBank/DDBJ whole genome shotgun (WGS) entry which is preliminary data.</text>
</comment>
<dbReference type="Proteomes" id="UP001305746">
    <property type="component" value="Unassembled WGS sequence"/>
</dbReference>
<keyword evidence="1" id="KW-1133">Transmembrane helix</keyword>